<evidence type="ECO:0000256" key="8">
    <source>
        <dbReference type="ARBA" id="ARBA00023237"/>
    </source>
</evidence>
<dbReference type="AlphaFoldDB" id="A0A317Q807"/>
<evidence type="ECO:0000256" key="3">
    <source>
        <dbReference type="ARBA" id="ARBA00022452"/>
    </source>
</evidence>
<dbReference type="Pfam" id="PF00593">
    <property type="entry name" value="TonB_dep_Rec_b-barrel"/>
    <property type="match status" value="1"/>
</dbReference>
<proteinExistence type="inferred from homology"/>
<dbReference type="Gene3D" id="2.170.130.10">
    <property type="entry name" value="TonB-dependent receptor, plug domain"/>
    <property type="match status" value="1"/>
</dbReference>
<dbReference type="InterPro" id="IPR036942">
    <property type="entry name" value="Beta-barrel_TonB_sf"/>
</dbReference>
<dbReference type="GO" id="GO:0009279">
    <property type="term" value="C:cell outer membrane"/>
    <property type="evidence" value="ECO:0007669"/>
    <property type="project" value="UniProtKB-SubCell"/>
</dbReference>
<evidence type="ECO:0000259" key="14">
    <source>
        <dbReference type="Pfam" id="PF07715"/>
    </source>
</evidence>
<dbReference type="PROSITE" id="PS00430">
    <property type="entry name" value="TONB_DEPENDENT_REC_1"/>
    <property type="match status" value="1"/>
</dbReference>
<keyword evidence="3 9" id="KW-1134">Transmembrane beta strand</keyword>
<feature type="domain" description="TonB-dependent receptor-like beta-barrel" evidence="13">
    <location>
        <begin position="284"/>
        <end position="759"/>
    </location>
</feature>
<dbReference type="SUPFAM" id="SSF56935">
    <property type="entry name" value="Porins"/>
    <property type="match status" value="1"/>
</dbReference>
<evidence type="ECO:0000256" key="11">
    <source>
        <dbReference type="RuleBase" id="RU003357"/>
    </source>
</evidence>
<dbReference type="InterPro" id="IPR010916">
    <property type="entry name" value="TonB_box_CS"/>
</dbReference>
<comment type="subcellular location">
    <subcellularLocation>
        <location evidence="1 9">Cell outer membrane</location>
        <topology evidence="1 9">Multi-pass membrane protein</topology>
    </subcellularLocation>
</comment>
<organism evidence="15 16">
    <name type="scientific">Pseudidiomarina maritima</name>
    <dbReference type="NCBI Taxonomy" id="519453"/>
    <lineage>
        <taxon>Bacteria</taxon>
        <taxon>Pseudomonadati</taxon>
        <taxon>Pseudomonadota</taxon>
        <taxon>Gammaproteobacteria</taxon>
        <taxon>Alteromonadales</taxon>
        <taxon>Idiomarinaceae</taxon>
        <taxon>Pseudidiomarina</taxon>
    </lineage>
</organism>
<dbReference type="RefSeq" id="WP_110075906.1">
    <property type="nucleotide sequence ID" value="NZ_QGTT01000006.1"/>
</dbReference>
<keyword evidence="4 9" id="KW-0812">Transmembrane</keyword>
<dbReference type="STRING" id="519453.SAMN04488070_2266"/>
<dbReference type="Pfam" id="PF07715">
    <property type="entry name" value="Plug"/>
    <property type="match status" value="1"/>
</dbReference>
<keyword evidence="8 9" id="KW-0998">Cell outer membrane</keyword>
<dbReference type="Proteomes" id="UP000246964">
    <property type="component" value="Unassembled WGS sequence"/>
</dbReference>
<feature type="signal peptide" evidence="12">
    <location>
        <begin position="1"/>
        <end position="27"/>
    </location>
</feature>
<keyword evidence="15" id="KW-0675">Receptor</keyword>
<dbReference type="InterPro" id="IPR037066">
    <property type="entry name" value="Plug_dom_sf"/>
</dbReference>
<dbReference type="InterPro" id="IPR012910">
    <property type="entry name" value="Plug_dom"/>
</dbReference>
<evidence type="ECO:0000256" key="7">
    <source>
        <dbReference type="ARBA" id="ARBA00023136"/>
    </source>
</evidence>
<gene>
    <name evidence="15" type="ORF">DET45_106126</name>
</gene>
<sequence>MKYAKLSYLIAGALAVPSALMTHSTFAQEASVEAEETIQVVGSRLSVRTATDGSAPVDIISGEDLAASGITETARALQYAVPSFNFPTSSITDGSDAVRPASLRGLSPDHTLVLINGKRRHSSALVHLNGTTGRGSSNVDLNAIPISSIKRIEVLRDGAAALYGSDAIAGVINIVLKDQSEGGSITANAGQTYIGDGDQYKVHGNTGFALGDDGSLMLAFEYHHKNKTNRAGPDPRQQYELINGEEDPREETFNRLSHHVGDASFENKAIFFNANMAAGNEGELYAFGGYSDRTSQSGAFYRRALDNRNLTEVYPDGYLPLLTPETSDFSVVGGYKFLLADWNVDASVGMGTSEFQYRLENSLNASFGPSTPTEFDAGTLELNEVNASVDVQRFFPFVNNSDLSVAFGLSYRENTYKISAGEPASYENGGYDGRPGGSQGFTGFKPESEVDESRDNVGLYVELENMLTTQFQWGAAVRYEDYSDFGNNTSWKISGRYDVTDQFAIRATANTGFRAPSVQQIYFTNISTLFVNRNGELVPEQSGTFNNISPVAQALQLGALQPEESQSLSFGLVWSGDDGLSVTVDAFQIDIDDRIILSSSLIPSDSPAVAAALAAAGADNARFFINAVDTSSRGVDVVATQEFDVGSSLLKTQLAYGYNKTEVDGVNLPTILDGLEDKLFDNVEQTRMTRSVPRHSGSLSFTSIVEDFETRLGFNYFGDYMLENNAGLQTEFSGKWVVDFSVKYKMDDNLSFNVGVQNLLDEYPDKQDPSNQFNGIFMYPNTNAPFGFNGGYYYGEVTYSF</sequence>
<comment type="similarity">
    <text evidence="9 11">Belongs to the TonB-dependent receptor family.</text>
</comment>
<keyword evidence="6 10" id="KW-0798">TonB box</keyword>
<evidence type="ECO:0000256" key="1">
    <source>
        <dbReference type="ARBA" id="ARBA00004571"/>
    </source>
</evidence>
<feature type="chain" id="PRO_5016259706" evidence="12">
    <location>
        <begin position="28"/>
        <end position="801"/>
    </location>
</feature>
<dbReference type="OrthoDB" id="9805434at2"/>
<dbReference type="PROSITE" id="PS52016">
    <property type="entry name" value="TONB_DEPENDENT_REC_3"/>
    <property type="match status" value="1"/>
</dbReference>
<evidence type="ECO:0000256" key="2">
    <source>
        <dbReference type="ARBA" id="ARBA00022448"/>
    </source>
</evidence>
<accession>A0A317Q807</accession>
<protein>
    <submittedName>
        <fullName evidence="15">Iron complex outermembrane receptor protein</fullName>
    </submittedName>
</protein>
<evidence type="ECO:0000313" key="15">
    <source>
        <dbReference type="EMBL" id="PWW13412.1"/>
    </source>
</evidence>
<dbReference type="PANTHER" id="PTHR47234:SF3">
    <property type="entry name" value="SECRETIN_TONB SHORT N-TERMINAL DOMAIN-CONTAINING PROTEIN"/>
    <property type="match status" value="1"/>
</dbReference>
<evidence type="ECO:0000256" key="6">
    <source>
        <dbReference type="ARBA" id="ARBA00023077"/>
    </source>
</evidence>
<dbReference type="PANTHER" id="PTHR47234">
    <property type="match status" value="1"/>
</dbReference>
<feature type="short sequence motif" description="TonB box" evidence="10">
    <location>
        <begin position="37"/>
        <end position="43"/>
    </location>
</feature>
<keyword evidence="2 9" id="KW-0813">Transport</keyword>
<evidence type="ECO:0000259" key="13">
    <source>
        <dbReference type="Pfam" id="PF00593"/>
    </source>
</evidence>
<dbReference type="EMBL" id="QGTT01000006">
    <property type="protein sequence ID" value="PWW13412.1"/>
    <property type="molecule type" value="Genomic_DNA"/>
</dbReference>
<evidence type="ECO:0000256" key="10">
    <source>
        <dbReference type="PROSITE-ProRule" id="PRU10143"/>
    </source>
</evidence>
<evidence type="ECO:0000313" key="16">
    <source>
        <dbReference type="Proteomes" id="UP000246964"/>
    </source>
</evidence>
<dbReference type="InterPro" id="IPR039426">
    <property type="entry name" value="TonB-dep_rcpt-like"/>
</dbReference>
<feature type="domain" description="TonB-dependent receptor plug" evidence="14">
    <location>
        <begin position="52"/>
        <end position="171"/>
    </location>
</feature>
<keyword evidence="5 12" id="KW-0732">Signal</keyword>
<name>A0A317Q807_9GAMM</name>
<evidence type="ECO:0000256" key="4">
    <source>
        <dbReference type="ARBA" id="ARBA00022692"/>
    </source>
</evidence>
<comment type="caution">
    <text evidence="15">The sequence shown here is derived from an EMBL/GenBank/DDBJ whole genome shotgun (WGS) entry which is preliminary data.</text>
</comment>
<evidence type="ECO:0000256" key="5">
    <source>
        <dbReference type="ARBA" id="ARBA00022729"/>
    </source>
</evidence>
<dbReference type="CDD" id="cd01347">
    <property type="entry name" value="ligand_gated_channel"/>
    <property type="match status" value="1"/>
</dbReference>
<keyword evidence="16" id="KW-1185">Reference proteome</keyword>
<keyword evidence="7 9" id="KW-0472">Membrane</keyword>
<dbReference type="InterPro" id="IPR000531">
    <property type="entry name" value="Beta-barrel_TonB"/>
</dbReference>
<dbReference type="Gene3D" id="2.40.170.20">
    <property type="entry name" value="TonB-dependent receptor, beta-barrel domain"/>
    <property type="match status" value="1"/>
</dbReference>
<evidence type="ECO:0000256" key="9">
    <source>
        <dbReference type="PROSITE-ProRule" id="PRU01360"/>
    </source>
</evidence>
<evidence type="ECO:0000256" key="12">
    <source>
        <dbReference type="SAM" id="SignalP"/>
    </source>
</evidence>
<reference evidence="15 16" key="1">
    <citation type="submission" date="2018-05" db="EMBL/GenBank/DDBJ databases">
        <title>Freshwater and sediment microbial communities from various areas in North America, analyzing microbe dynamics in response to fracking.</title>
        <authorList>
            <person name="Lamendella R."/>
        </authorList>
    </citation>
    <scope>NUCLEOTIDE SEQUENCE [LARGE SCALE GENOMIC DNA]</scope>
    <source>
        <strain evidence="15 16">125B1</strain>
    </source>
</reference>